<dbReference type="Proteomes" id="UP001233314">
    <property type="component" value="Unassembled WGS sequence"/>
</dbReference>
<reference evidence="2 3" key="1">
    <citation type="submission" date="2023-07" db="EMBL/GenBank/DDBJ databases">
        <title>Nocardioides sp. nov WY-20 isolated from soil.</title>
        <authorList>
            <person name="Liu B."/>
            <person name="Wan Y."/>
        </authorList>
    </citation>
    <scope>NUCLEOTIDE SEQUENCE [LARGE SCALE GENOMIC DNA]</scope>
    <source>
        <strain evidence="2 3">WY-20</strain>
    </source>
</reference>
<organism evidence="2 3">
    <name type="scientific">Nocardioides jiangxiensis</name>
    <dbReference type="NCBI Taxonomy" id="3064524"/>
    <lineage>
        <taxon>Bacteria</taxon>
        <taxon>Bacillati</taxon>
        <taxon>Actinomycetota</taxon>
        <taxon>Actinomycetes</taxon>
        <taxon>Propionibacteriales</taxon>
        <taxon>Nocardioidaceae</taxon>
        <taxon>Nocardioides</taxon>
    </lineage>
</organism>
<comment type="caution">
    <text evidence="2">The sequence shown here is derived from an EMBL/GenBank/DDBJ whole genome shotgun (WGS) entry which is preliminary data.</text>
</comment>
<dbReference type="PROSITE" id="PS00409">
    <property type="entry name" value="PROKAR_NTER_METHYL"/>
    <property type="match status" value="1"/>
</dbReference>
<proteinExistence type="predicted"/>
<sequence>MRTLRRVLQRRRPDEGFTLIELVMAVSILGIITVALTGVVLEYLKVSTSTRTRLTESTDQQFISAYWQQDVSSLGRRSFAPANVADPVPVSASVFVGGGSPGNCGAGVGAVVVAFSWTDFTVNAANPDDAWNSTLQEAAWVRRGPTELVRVRCSGGTAGAPIRVARNLDGAPTVTCVPSCTPGGTLPRTVSMQFNVRDTSEPTADTHYVTTVTADRRQG</sequence>
<keyword evidence="1" id="KW-0812">Transmembrane</keyword>
<keyword evidence="1" id="KW-1133">Transmembrane helix</keyword>
<dbReference type="InterPro" id="IPR012902">
    <property type="entry name" value="N_methyl_site"/>
</dbReference>
<name>A0ABT9B2A2_9ACTN</name>
<dbReference type="RefSeq" id="WP_305026809.1">
    <property type="nucleotide sequence ID" value="NZ_JAUQTA010000001.1"/>
</dbReference>
<evidence type="ECO:0000256" key="1">
    <source>
        <dbReference type="SAM" id="Phobius"/>
    </source>
</evidence>
<keyword evidence="1" id="KW-0472">Membrane</keyword>
<dbReference type="NCBIfam" id="TIGR02532">
    <property type="entry name" value="IV_pilin_GFxxxE"/>
    <property type="match status" value="1"/>
</dbReference>
<protein>
    <submittedName>
        <fullName evidence="2">Prepilin-type N-terminal cleavage/methylation domain-containing protein</fullName>
    </submittedName>
</protein>
<dbReference type="Pfam" id="PF07963">
    <property type="entry name" value="N_methyl"/>
    <property type="match status" value="1"/>
</dbReference>
<keyword evidence="3" id="KW-1185">Reference proteome</keyword>
<gene>
    <name evidence="2" type="ORF">Q5722_03395</name>
</gene>
<accession>A0ABT9B2A2</accession>
<feature type="transmembrane region" description="Helical" evidence="1">
    <location>
        <begin position="20"/>
        <end position="44"/>
    </location>
</feature>
<dbReference type="EMBL" id="JAUQTA010000001">
    <property type="protein sequence ID" value="MDO7867406.1"/>
    <property type="molecule type" value="Genomic_DNA"/>
</dbReference>
<evidence type="ECO:0000313" key="2">
    <source>
        <dbReference type="EMBL" id="MDO7867406.1"/>
    </source>
</evidence>
<evidence type="ECO:0000313" key="3">
    <source>
        <dbReference type="Proteomes" id="UP001233314"/>
    </source>
</evidence>